<gene>
    <name evidence="2" type="ORF">GL267_13420</name>
</gene>
<comment type="caution">
    <text evidence="2">The sequence shown here is derived from an EMBL/GenBank/DDBJ whole genome shotgun (WGS) entry which is preliminary data.</text>
</comment>
<dbReference type="AlphaFoldDB" id="A0A845UE07"/>
<evidence type="ECO:0000256" key="1">
    <source>
        <dbReference type="SAM" id="Coils"/>
    </source>
</evidence>
<feature type="coiled-coil region" evidence="1">
    <location>
        <begin position="40"/>
        <end position="67"/>
    </location>
</feature>
<proteinExistence type="predicted"/>
<evidence type="ECO:0000313" key="2">
    <source>
        <dbReference type="EMBL" id="NDU43585.1"/>
    </source>
</evidence>
<name>A0A845UE07_9PROT</name>
<accession>A0A845UE07</accession>
<dbReference type="EMBL" id="WNJL01000037">
    <property type="protein sequence ID" value="NDU43585.1"/>
    <property type="molecule type" value="Genomic_DNA"/>
</dbReference>
<protein>
    <submittedName>
        <fullName evidence="2">Uncharacterized protein</fullName>
    </submittedName>
</protein>
<organism evidence="2">
    <name type="scientific">Acidithiobacillus ferrianus</name>
    <dbReference type="NCBI Taxonomy" id="2678518"/>
    <lineage>
        <taxon>Bacteria</taxon>
        <taxon>Pseudomonadati</taxon>
        <taxon>Pseudomonadota</taxon>
        <taxon>Acidithiobacillia</taxon>
        <taxon>Acidithiobacillales</taxon>
        <taxon>Acidithiobacillaceae</taxon>
        <taxon>Acidithiobacillus</taxon>
    </lineage>
</organism>
<sequence>MATVEQQYNRLQQEGQSVIQSIQGLAGKLKTAADGGSADAREWLLDLKELALNIQQEQQQVMMLMQAMHQAVQNELQQCIQPQSWQPGYPQTPQAQPQQGGFLNSLEHSGFGQALMMGAGFGIGDDLINAIF</sequence>
<keyword evidence="1" id="KW-0175">Coiled coil</keyword>
<reference evidence="2" key="1">
    <citation type="submission" date="2019-11" db="EMBL/GenBank/DDBJ databases">
        <title>Acidithiobacillus ferrianus sp. nov.: a facultatively anaerobic and extremely acidophilic chemolithoautotroph.</title>
        <authorList>
            <person name="Norris P.R."/>
            <person name="Falagan C."/>
            <person name="Moya-Beltran A."/>
            <person name="Castro M."/>
            <person name="Quatrini R."/>
            <person name="Johnson D.B."/>
        </authorList>
    </citation>
    <scope>NUCLEOTIDE SEQUENCE [LARGE SCALE GENOMIC DNA]</scope>
    <source>
        <strain evidence="2">MG</strain>
    </source>
</reference>